<accession>A0ABN4LTG7</accession>
<dbReference type="EMBL" id="CP013927">
    <property type="protein sequence ID" value="AMJ76703.1"/>
    <property type="molecule type" value="Genomic_DNA"/>
</dbReference>
<proteinExistence type="predicted"/>
<dbReference type="RefSeq" id="WP_061093742.1">
    <property type="nucleotide sequence ID" value="NZ_CP013927.1"/>
</dbReference>
<sequence>MNDTTPPFIIYGENDESKKTFEQRWQFEAPTTATNRLFIGGQSPVMVWGQTHNAITSALKSTRSVIVFDFSACQQALIDTGTLATLLPNKRAFYANSGTHCAANVRLNGITSKQQLIYWSPDSGEVSEQTACFEYLAETLLRQLPTTSIAEQVVLVIHGLPHFDSSHKRLKKALDTLIYSHINLCMASTSDYRALEHEINYHGFTQLICKPPKQVAQSICSPDIAAISLLKRPDDVAWRPCTFPTPDFRVETCIRPFNTIT</sequence>
<gene>
    <name evidence="1" type="ORF">AVL57_00755</name>
</gene>
<organism evidence="1 2">
    <name type="scientific">Alteromonas stellipolaris</name>
    <dbReference type="NCBI Taxonomy" id="233316"/>
    <lineage>
        <taxon>Bacteria</taxon>
        <taxon>Pseudomonadati</taxon>
        <taxon>Pseudomonadota</taxon>
        <taxon>Gammaproteobacteria</taxon>
        <taxon>Alteromonadales</taxon>
        <taxon>Alteromonadaceae</taxon>
        <taxon>Alteromonas/Salinimonas group</taxon>
        <taxon>Alteromonas</taxon>
    </lineage>
</organism>
<protein>
    <submittedName>
        <fullName evidence="1">Uncharacterized protein</fullName>
    </submittedName>
</protein>
<evidence type="ECO:0000313" key="1">
    <source>
        <dbReference type="EMBL" id="AMJ76703.1"/>
    </source>
</evidence>
<evidence type="ECO:0000313" key="2">
    <source>
        <dbReference type="Proteomes" id="UP000056750"/>
    </source>
</evidence>
<name>A0ABN4LTG7_9ALTE</name>
<dbReference type="Proteomes" id="UP000056750">
    <property type="component" value="Plasmid pASTE61-200"/>
</dbReference>
<geneLocation type="plasmid" evidence="1 2">
    <name>pASTE61-200</name>
</geneLocation>
<reference evidence="1 2" key="1">
    <citation type="submission" date="2015-12" db="EMBL/GenBank/DDBJ databases">
        <title>Intraspecies pangenome expansion in the marine bacterium Alteromonas.</title>
        <authorList>
            <person name="Lopez-Perez M."/>
            <person name="Rodriguez-Valera F."/>
        </authorList>
    </citation>
    <scope>NUCLEOTIDE SEQUENCE [LARGE SCALE GENOMIC DNA]</scope>
    <source>
        <strain evidence="1 2">LMG 21861</strain>
        <plasmid evidence="1 2">pASTE61-200</plasmid>
    </source>
</reference>
<keyword evidence="2" id="KW-1185">Reference proteome</keyword>
<keyword evidence="1" id="KW-0614">Plasmid</keyword>